<dbReference type="Gene3D" id="3.10.105.10">
    <property type="entry name" value="Dipeptide-binding Protein, Domain 3"/>
    <property type="match status" value="1"/>
</dbReference>
<dbReference type="SUPFAM" id="SSF53850">
    <property type="entry name" value="Periplasmic binding protein-like II"/>
    <property type="match status" value="1"/>
</dbReference>
<dbReference type="GO" id="GO:0030288">
    <property type="term" value="C:outer membrane-bounded periplasmic space"/>
    <property type="evidence" value="ECO:0007669"/>
    <property type="project" value="TreeGrafter"/>
</dbReference>
<protein>
    <submittedName>
        <fullName evidence="5">Periplasmic substrate-binding protein, ABC-type oligopeptide transporter</fullName>
    </submittedName>
</protein>
<evidence type="ECO:0000313" key="5">
    <source>
        <dbReference type="EMBL" id="BAT26695.1"/>
    </source>
</evidence>
<evidence type="ECO:0000256" key="2">
    <source>
        <dbReference type="ARBA" id="ARBA00005695"/>
    </source>
</evidence>
<organism evidence="5">
    <name type="scientific">Aurantimonas coralicida</name>
    <dbReference type="NCBI Taxonomy" id="182270"/>
    <lineage>
        <taxon>Bacteria</taxon>
        <taxon>Pseudomonadati</taxon>
        <taxon>Pseudomonadota</taxon>
        <taxon>Alphaproteobacteria</taxon>
        <taxon>Hyphomicrobiales</taxon>
        <taxon>Aurantimonadaceae</taxon>
        <taxon>Aurantimonas</taxon>
    </lineage>
</organism>
<evidence type="ECO:0000256" key="1">
    <source>
        <dbReference type="ARBA" id="ARBA00004418"/>
    </source>
</evidence>
<name>A0A0P0YZF7_9HYPH</name>
<dbReference type="PANTHER" id="PTHR30290">
    <property type="entry name" value="PERIPLASMIC BINDING COMPONENT OF ABC TRANSPORTER"/>
    <property type="match status" value="1"/>
</dbReference>
<keyword evidence="3" id="KW-0732">Signal</keyword>
<comment type="similarity">
    <text evidence="2">Belongs to the bacterial solute-binding protein 5 family.</text>
</comment>
<dbReference type="Pfam" id="PF00496">
    <property type="entry name" value="SBP_bac_5"/>
    <property type="match status" value="1"/>
</dbReference>
<dbReference type="InterPro" id="IPR000914">
    <property type="entry name" value="SBP_5_dom"/>
</dbReference>
<sequence length="626" mass="70320">MATALGHFTRRHFGQMMLGAGVAAILPGRPFAQVATGQPLHGLSAFGELKYPPDFDHFDYATPGAPAGGQMNLAVAYWALNQSPLTFDTLNSFVLQGNAPPRIEKLYDSLVVAAMDEPDAIYCALAETVTLSADRNSFTFQLRPQARFSTGDPVTADDVVFSYETLKEFGHPSLQVALRNVAEAVAEDAATVRITFSGAQSYQDALDALGMPILPRAFFADRDFATVSTEAIPGSGAYAIGRYEFGRYIEYIKRPDYWAKDLNFARGLGHFDTLRIDFFRDRQPALEAFKKGLITFREEFTTKDWATEYDFPAVQRGEVIKREFAAEKRPRFQCWALNQRRERFADARVRRAINMCFDFEWTNANLLFGQRVHSDSPFQGSEFVATGKPSEAELALLEPLRGTVPDEVFGEVWVQPVSDGSGRDRRLLREASQLFAEAGWRRDGNRLVNAAGEPFRLEYLTYGQEQKRVYAKFVDTLRTLGVDATMRLVDPAQYQERINRYDFDMVLAAFSLGATPTREGLSLFFGSDAVDRPGAYNYPGMASEAVDTLIGHAARATNRAELVTALLALDRVLRWRLDWLPNITADGHRAAFWDIFGFREDKPDYSWPVETLWWYEAEKAKALGRG</sequence>
<evidence type="ECO:0000259" key="4">
    <source>
        <dbReference type="Pfam" id="PF00496"/>
    </source>
</evidence>
<dbReference type="PANTHER" id="PTHR30290:SF64">
    <property type="entry name" value="ABC TRANSPORTER PERIPLASMIC BINDING PROTEIN"/>
    <property type="match status" value="1"/>
</dbReference>
<dbReference type="GO" id="GO:0015833">
    <property type="term" value="P:peptide transport"/>
    <property type="evidence" value="ECO:0007669"/>
    <property type="project" value="TreeGrafter"/>
</dbReference>
<dbReference type="AlphaFoldDB" id="A0A0P0YZF7"/>
<reference evidence="5" key="1">
    <citation type="journal article" date="2015" name="Proc. Natl. Acad. Sci. U.S.A.">
        <title>Bacterial clade with the ribosomal RNA operon on a small plasmid rather than the chromosome.</title>
        <authorList>
            <person name="Anda M."/>
            <person name="Ohtsubo Y."/>
            <person name="Okubo T."/>
            <person name="Sugawara M."/>
            <person name="Nagata Y."/>
            <person name="Tsuda M."/>
            <person name="Minamisawa K."/>
            <person name="Mitsui H."/>
        </authorList>
    </citation>
    <scope>NUCLEOTIDE SEQUENCE</scope>
    <source>
        <strain evidence="5">DSM 14790</strain>
    </source>
</reference>
<dbReference type="GO" id="GO:0042884">
    <property type="term" value="P:microcin transport"/>
    <property type="evidence" value="ECO:0007669"/>
    <property type="project" value="TreeGrafter"/>
</dbReference>
<dbReference type="GO" id="GO:1904680">
    <property type="term" value="F:peptide transmembrane transporter activity"/>
    <property type="evidence" value="ECO:0007669"/>
    <property type="project" value="TreeGrafter"/>
</dbReference>
<evidence type="ECO:0000256" key="3">
    <source>
        <dbReference type="ARBA" id="ARBA00022729"/>
    </source>
</evidence>
<dbReference type="PIRSF" id="PIRSF002741">
    <property type="entry name" value="MppA"/>
    <property type="match status" value="1"/>
</dbReference>
<comment type="subcellular location">
    <subcellularLocation>
        <location evidence="1">Periplasm</location>
    </subcellularLocation>
</comment>
<dbReference type="CDD" id="cd08497">
    <property type="entry name" value="MbnE-like"/>
    <property type="match status" value="1"/>
</dbReference>
<dbReference type="InterPro" id="IPR039424">
    <property type="entry name" value="SBP_5"/>
</dbReference>
<dbReference type="RefSeq" id="WP_024351615.1">
    <property type="nucleotide sequence ID" value="NZ_BBWN01000030.1"/>
</dbReference>
<dbReference type="EMBL" id="LC066373">
    <property type="protein sequence ID" value="BAT26695.1"/>
    <property type="molecule type" value="Genomic_DNA"/>
</dbReference>
<accession>A0A0P0YZF7</accession>
<dbReference type="GO" id="GO:0043190">
    <property type="term" value="C:ATP-binding cassette (ABC) transporter complex"/>
    <property type="evidence" value="ECO:0007669"/>
    <property type="project" value="InterPro"/>
</dbReference>
<proteinExistence type="inferred from homology"/>
<dbReference type="Gene3D" id="3.40.190.10">
    <property type="entry name" value="Periplasmic binding protein-like II"/>
    <property type="match status" value="1"/>
</dbReference>
<feature type="domain" description="Solute-binding protein family 5" evidence="4">
    <location>
        <begin position="122"/>
        <end position="528"/>
    </location>
</feature>
<dbReference type="InterPro" id="IPR030678">
    <property type="entry name" value="Peptide/Ni-bd"/>
</dbReference>